<dbReference type="SMART" id="SM00225">
    <property type="entry name" value="BTB"/>
    <property type="match status" value="1"/>
</dbReference>
<dbReference type="Gene3D" id="3.30.710.10">
    <property type="entry name" value="Potassium Channel Kv1.1, Chain A"/>
    <property type="match status" value="1"/>
</dbReference>
<comment type="pathway">
    <text evidence="1">Protein modification; protein ubiquitination.</text>
</comment>
<dbReference type="CDD" id="cd18186">
    <property type="entry name" value="BTB_POZ_ZBTB_KLHL-like"/>
    <property type="match status" value="1"/>
</dbReference>
<organism evidence="6 7">
    <name type="scientific">Chlamydomonas schloesseri</name>
    <dbReference type="NCBI Taxonomy" id="2026947"/>
    <lineage>
        <taxon>Eukaryota</taxon>
        <taxon>Viridiplantae</taxon>
        <taxon>Chlorophyta</taxon>
        <taxon>core chlorophytes</taxon>
        <taxon>Chlorophyceae</taxon>
        <taxon>CS clade</taxon>
        <taxon>Chlamydomonadales</taxon>
        <taxon>Chlamydomonadaceae</taxon>
        <taxon>Chlamydomonas</taxon>
    </lineage>
</organism>
<reference evidence="6" key="1">
    <citation type="journal article" date="2020" name="bioRxiv">
        <title>Comparative genomics of Chlamydomonas.</title>
        <authorList>
            <person name="Craig R.J."/>
            <person name="Hasan A.R."/>
            <person name="Ness R.W."/>
            <person name="Keightley P.D."/>
        </authorList>
    </citation>
    <scope>NUCLEOTIDE SEQUENCE</scope>
    <source>
        <strain evidence="6">CCAP 11/173</strain>
    </source>
</reference>
<dbReference type="InterPro" id="IPR000210">
    <property type="entry name" value="BTB/POZ_dom"/>
</dbReference>
<dbReference type="InterPro" id="IPR011333">
    <property type="entry name" value="SKP1/BTB/POZ_sf"/>
</dbReference>
<evidence type="ECO:0000256" key="2">
    <source>
        <dbReference type="ARBA" id="ARBA00022737"/>
    </source>
</evidence>
<dbReference type="PANTHER" id="PTHR46231">
    <property type="entry name" value="ANKYRIN REPEAT AND BTB/POZ DOMAIN-CONTAINING PROTEIN 1"/>
    <property type="match status" value="1"/>
</dbReference>
<dbReference type="InterPro" id="IPR011042">
    <property type="entry name" value="6-blade_b-propeller_TolB-like"/>
</dbReference>
<evidence type="ECO:0000256" key="1">
    <source>
        <dbReference type="ARBA" id="ARBA00004906"/>
    </source>
</evidence>
<keyword evidence="7" id="KW-1185">Reference proteome</keyword>
<keyword evidence="3" id="KW-0040">ANK repeat</keyword>
<gene>
    <name evidence="6" type="ORF">HYH02_000493</name>
</gene>
<dbReference type="SUPFAM" id="SSF54695">
    <property type="entry name" value="POZ domain"/>
    <property type="match status" value="1"/>
</dbReference>
<accession>A0A835WWU9</accession>
<name>A0A835WWU9_9CHLO</name>
<dbReference type="GO" id="GO:0000151">
    <property type="term" value="C:ubiquitin ligase complex"/>
    <property type="evidence" value="ECO:0007669"/>
    <property type="project" value="TreeGrafter"/>
</dbReference>
<feature type="region of interest" description="Disordered" evidence="4">
    <location>
        <begin position="603"/>
        <end position="658"/>
    </location>
</feature>
<dbReference type="InterPro" id="IPR044515">
    <property type="entry name" value="ABTB1"/>
</dbReference>
<dbReference type="PANTHER" id="PTHR46231:SF1">
    <property type="entry name" value="ANKYRIN REPEAT AND BTB_POZ DOMAIN-CONTAINING PROTEIN 1"/>
    <property type="match status" value="1"/>
</dbReference>
<dbReference type="OrthoDB" id="537338at2759"/>
<dbReference type="Pfam" id="PF00651">
    <property type="entry name" value="BTB"/>
    <property type="match status" value="1"/>
</dbReference>
<evidence type="ECO:0000313" key="7">
    <source>
        <dbReference type="Proteomes" id="UP000613740"/>
    </source>
</evidence>
<evidence type="ECO:0000313" key="6">
    <source>
        <dbReference type="EMBL" id="KAG2454653.1"/>
    </source>
</evidence>
<dbReference type="Gene3D" id="2.120.10.30">
    <property type="entry name" value="TolB, C-terminal domain"/>
    <property type="match status" value="1"/>
</dbReference>
<dbReference type="Proteomes" id="UP000613740">
    <property type="component" value="Unassembled WGS sequence"/>
</dbReference>
<proteinExistence type="predicted"/>
<feature type="region of interest" description="Disordered" evidence="4">
    <location>
        <begin position="288"/>
        <end position="311"/>
    </location>
</feature>
<evidence type="ECO:0000259" key="5">
    <source>
        <dbReference type="PROSITE" id="PS50097"/>
    </source>
</evidence>
<evidence type="ECO:0000256" key="4">
    <source>
        <dbReference type="SAM" id="MobiDB-lite"/>
    </source>
</evidence>
<comment type="caution">
    <text evidence="6">The sequence shown here is derived from an EMBL/GenBank/DDBJ whole genome shotgun (WGS) entry which is preliminary data.</text>
</comment>
<feature type="compositionally biased region" description="Low complexity" evidence="4">
    <location>
        <begin position="648"/>
        <end position="658"/>
    </location>
</feature>
<feature type="domain" description="BTB" evidence="5">
    <location>
        <begin position="487"/>
        <end position="555"/>
    </location>
</feature>
<keyword evidence="2" id="KW-0677">Repeat</keyword>
<sequence>MSLAAYGPPLHLLRCSVSVFEGGYPRGTATRWSHPGAPPETLCALSSGEIRELIGATGRGGVGLRLGGLQLFTESCGPLGAAGEDGDEPYIGSRMIRDPTWCSWSQQVYFMDGQAVLVLRGTLLSLVAGCLRGGGHQQEDEEEAEAADGAGDTARFSCARFVTSDHAGSLYLADCARLCRVALPRSWRAGGAALDSAYGGHGQPAAAHGTEAAEEEEAVVTTLLVADSDITGLAFVPAGCGGSSCGPGANEGRGNGGEARDSTGRGPYLLFSTDTAIYRLPLEQPPAATATAAADTTSAAQPPAVPAPAPAPAPAMPELLAGRADAEGNVDAADGAAARFSRISGICVDAGGTAYVTDHRDDGETTALRRVTPGGAVSTVAGGAELEGQLSWPSILPGSGYLCLCSFSQRAVVLVDLGLAPPACMAGPGLRAGGGTGAGGGGAGCGGGGWDGEDATLGPFVGADGGPPRSLTSDLCALLESQPDATSDLTLRVGGRSFAVHRAILAARCDYFRQRLAAGTFADGAAAELELPDADADAFALLLRWLYTGAVQLPAVPTALHALAELADRLLLPELCHEVQNHILRTLAPETVVEHLVWAERMGGEPEPASADPADPADPADAEGSDDAKAGCSAGGHADLPRSHSRPHPQAAQAQAQAHATTPFSLLLSRLRAWYVARHLQVMETAPDAVRRLMVAAPDLAFQLHLAAARRAAAGAGAGVGATLGPGSAAMATKK</sequence>
<evidence type="ECO:0000256" key="3">
    <source>
        <dbReference type="ARBA" id="ARBA00023043"/>
    </source>
</evidence>
<feature type="compositionally biased region" description="Low complexity" evidence="4">
    <location>
        <begin position="288"/>
        <end position="302"/>
    </location>
</feature>
<dbReference type="PROSITE" id="PS50097">
    <property type="entry name" value="BTB"/>
    <property type="match status" value="1"/>
</dbReference>
<dbReference type="AlphaFoldDB" id="A0A835WWU9"/>
<dbReference type="EMBL" id="JAEHOD010000001">
    <property type="protein sequence ID" value="KAG2454653.1"/>
    <property type="molecule type" value="Genomic_DNA"/>
</dbReference>
<feature type="compositionally biased region" description="Low complexity" evidence="4">
    <location>
        <begin position="605"/>
        <end position="617"/>
    </location>
</feature>
<dbReference type="GO" id="GO:0005737">
    <property type="term" value="C:cytoplasm"/>
    <property type="evidence" value="ECO:0007669"/>
    <property type="project" value="TreeGrafter"/>
</dbReference>
<protein>
    <recommendedName>
        <fullName evidence="5">BTB domain-containing protein</fullName>
    </recommendedName>
</protein>